<name>A0A540LVH8_MALBA</name>
<organism evidence="2 3">
    <name type="scientific">Malus baccata</name>
    <name type="common">Siberian crab apple</name>
    <name type="synonym">Pyrus baccata</name>
    <dbReference type="NCBI Taxonomy" id="106549"/>
    <lineage>
        <taxon>Eukaryota</taxon>
        <taxon>Viridiplantae</taxon>
        <taxon>Streptophyta</taxon>
        <taxon>Embryophyta</taxon>
        <taxon>Tracheophyta</taxon>
        <taxon>Spermatophyta</taxon>
        <taxon>Magnoliopsida</taxon>
        <taxon>eudicotyledons</taxon>
        <taxon>Gunneridae</taxon>
        <taxon>Pentapetalae</taxon>
        <taxon>rosids</taxon>
        <taxon>fabids</taxon>
        <taxon>Rosales</taxon>
        <taxon>Rosaceae</taxon>
        <taxon>Amygdaloideae</taxon>
        <taxon>Maleae</taxon>
        <taxon>Malus</taxon>
    </lineage>
</organism>
<dbReference type="PANTHER" id="PTHR11220:SF50">
    <property type="entry name" value="SOUL HEME-BINDING FAMILY PROTEIN"/>
    <property type="match status" value="1"/>
</dbReference>
<dbReference type="Proteomes" id="UP000315295">
    <property type="component" value="Unassembled WGS sequence"/>
</dbReference>
<gene>
    <name evidence="2" type="ORF">C1H46_023932</name>
</gene>
<dbReference type="Pfam" id="PF10184">
    <property type="entry name" value="DUF2358"/>
    <property type="match status" value="1"/>
</dbReference>
<dbReference type="InterPro" id="IPR006917">
    <property type="entry name" value="SOUL_heme-bd"/>
</dbReference>
<reference evidence="2 3" key="1">
    <citation type="journal article" date="2019" name="G3 (Bethesda)">
        <title>Sequencing of a Wild Apple (Malus baccata) Genome Unravels the Differences Between Cultivated and Wild Apple Species Regarding Disease Resistance and Cold Tolerance.</title>
        <authorList>
            <person name="Chen X."/>
        </authorList>
    </citation>
    <scope>NUCLEOTIDE SEQUENCE [LARGE SCALE GENOMIC DNA]</scope>
    <source>
        <strain evidence="3">cv. Shandingzi</strain>
        <tissue evidence="2">Leaves</tissue>
    </source>
</reference>
<dbReference type="Pfam" id="PF04832">
    <property type="entry name" value="SOUL"/>
    <property type="match status" value="1"/>
</dbReference>
<dbReference type="InterPro" id="IPR011256">
    <property type="entry name" value="Reg_factor_effector_dom_sf"/>
</dbReference>
<comment type="caution">
    <text evidence="2">The sequence shown here is derived from an EMBL/GenBank/DDBJ whole genome shotgun (WGS) entry which is preliminary data.</text>
</comment>
<dbReference type="Gene3D" id="3.20.80.10">
    <property type="entry name" value="Regulatory factor, effector binding domain"/>
    <property type="match status" value="1"/>
</dbReference>
<dbReference type="SUPFAM" id="SSF55136">
    <property type="entry name" value="Probable bacterial effector-binding domain"/>
    <property type="match status" value="1"/>
</dbReference>
<evidence type="ECO:0000313" key="2">
    <source>
        <dbReference type="EMBL" id="TQD90494.1"/>
    </source>
</evidence>
<accession>A0A540LVH8</accession>
<dbReference type="EMBL" id="VIEB01000450">
    <property type="protein sequence ID" value="TQD90494.1"/>
    <property type="molecule type" value="Genomic_DNA"/>
</dbReference>
<dbReference type="InterPro" id="IPR018790">
    <property type="entry name" value="DUF2358"/>
</dbReference>
<dbReference type="STRING" id="106549.A0A540LVH8"/>
<evidence type="ECO:0000256" key="1">
    <source>
        <dbReference type="ARBA" id="ARBA00009817"/>
    </source>
</evidence>
<protein>
    <submittedName>
        <fullName evidence="2">Uncharacterized protein</fullName>
    </submittedName>
</protein>
<dbReference type="PANTHER" id="PTHR11220">
    <property type="entry name" value="HEME-BINDING PROTEIN-RELATED"/>
    <property type="match status" value="1"/>
</dbReference>
<comment type="similarity">
    <text evidence="1">Belongs to the HEBP family.</text>
</comment>
<sequence>MISTQLSDQIFRPLIPAACVSFRRLITTKSKLLPCPRPKSLKLKHLAQNSKWAIRLSLVDQSPPKSTFDVERFVGFSYEDLVHLFDDQGIDRTAYDERVKFGDPITKHDTITGYLLNIAFLKIVFMPKFQLHWAKQITVFACLVGPYEFTTWWTMVMKFIPLPWKPELIFTGTSVMGINPETREVLQPCGKKVCTLSSGRGISRQAARVSWFRHILGKNSKMKKIPMTTPVFTEASDAELSKVSIKICLPLDKDISSLPDPIQETISLKKVEEGIAAIVKFSGKPTEDIVREKEKALRASLIRDGLKPKEGCLLARNLKAQ</sequence>
<dbReference type="AlphaFoldDB" id="A0A540LVH8"/>
<keyword evidence="3" id="KW-1185">Reference proteome</keyword>
<evidence type="ECO:0000313" key="3">
    <source>
        <dbReference type="Proteomes" id="UP000315295"/>
    </source>
</evidence>
<proteinExistence type="inferred from homology"/>